<dbReference type="Pfam" id="PF13487">
    <property type="entry name" value="HD_5"/>
    <property type="match status" value="1"/>
</dbReference>
<dbReference type="InterPro" id="IPR037522">
    <property type="entry name" value="HD_GYP_dom"/>
</dbReference>
<dbReference type="RefSeq" id="WP_377058124.1">
    <property type="nucleotide sequence ID" value="NZ_JBHLUU010000032.1"/>
</dbReference>
<name>A0ABV6KR55_9BACI</name>
<accession>A0ABV6KR55</accession>
<dbReference type="PROSITE" id="PS51832">
    <property type="entry name" value="HD_GYP"/>
    <property type="match status" value="1"/>
</dbReference>
<comment type="caution">
    <text evidence="2">The sequence shown here is derived from an EMBL/GenBank/DDBJ whole genome shotgun (WGS) entry which is preliminary data.</text>
</comment>
<dbReference type="SMART" id="SM00471">
    <property type="entry name" value="HDc"/>
    <property type="match status" value="1"/>
</dbReference>
<dbReference type="PANTHER" id="PTHR43155:SF2">
    <property type="entry name" value="CYCLIC DI-GMP PHOSPHODIESTERASE PA4108"/>
    <property type="match status" value="1"/>
</dbReference>
<reference evidence="2 3" key="1">
    <citation type="submission" date="2024-09" db="EMBL/GenBank/DDBJ databases">
        <authorList>
            <person name="Sun Q."/>
            <person name="Mori K."/>
        </authorList>
    </citation>
    <scope>NUCLEOTIDE SEQUENCE [LARGE SCALE GENOMIC DNA]</scope>
    <source>
        <strain evidence="2 3">CGMCC 1.9126</strain>
    </source>
</reference>
<dbReference type="CDD" id="cd00077">
    <property type="entry name" value="HDc"/>
    <property type="match status" value="1"/>
</dbReference>
<dbReference type="Gene3D" id="1.10.3210.10">
    <property type="entry name" value="Hypothetical protein af1432"/>
    <property type="match status" value="1"/>
</dbReference>
<evidence type="ECO:0000313" key="2">
    <source>
        <dbReference type="EMBL" id="MFC0475754.1"/>
    </source>
</evidence>
<dbReference type="SUPFAM" id="SSF109604">
    <property type="entry name" value="HD-domain/PDEase-like"/>
    <property type="match status" value="1"/>
</dbReference>
<dbReference type="EC" id="3.1.4.-" evidence="2"/>
<evidence type="ECO:0000259" key="1">
    <source>
        <dbReference type="PROSITE" id="PS51832"/>
    </source>
</evidence>
<dbReference type="Proteomes" id="UP001589738">
    <property type="component" value="Unassembled WGS sequence"/>
</dbReference>
<evidence type="ECO:0000313" key="3">
    <source>
        <dbReference type="Proteomes" id="UP001589738"/>
    </source>
</evidence>
<feature type="domain" description="HD-GYP" evidence="1">
    <location>
        <begin position="111"/>
        <end position="305"/>
    </location>
</feature>
<dbReference type="EMBL" id="JBHLUU010000032">
    <property type="protein sequence ID" value="MFC0475754.1"/>
    <property type="molecule type" value="Genomic_DNA"/>
</dbReference>
<keyword evidence="2" id="KW-0378">Hydrolase</keyword>
<organism evidence="2 3">
    <name type="scientific">Robertmurraya beringensis</name>
    <dbReference type="NCBI Taxonomy" id="641660"/>
    <lineage>
        <taxon>Bacteria</taxon>
        <taxon>Bacillati</taxon>
        <taxon>Bacillota</taxon>
        <taxon>Bacilli</taxon>
        <taxon>Bacillales</taxon>
        <taxon>Bacillaceae</taxon>
        <taxon>Robertmurraya</taxon>
    </lineage>
</organism>
<gene>
    <name evidence="2" type="ORF">ACFFHF_10920</name>
</gene>
<sequence length="305" mass="34570">MININEKDFIETVQVKGLQVSLLASSSSTEIIHHKLDNGANWALEPEEGWEALEYLLVLSGELKTFPYNEKVPNLKAGDSFFKHPVKEVYTFQAVGTTEFLYVTSQPIFHRYSKIVNEMIELVKSIEAKDGYTLNHCTRITRLSMIIGEAMGMDSEQILKLNLASFFHDVGKVEIPENILKKPGKLTDEEWITMRKHPTIGRNLLEGSNIPVLASVAKIVEQHHERFDGKGYPKGLTGDEISMEAAIISVVDSFDAMTTDRVYQERRSPEYAFNELLQCRGTMYHPEVVDKFIELKDSILGVSEK</sequence>
<dbReference type="PANTHER" id="PTHR43155">
    <property type="entry name" value="CYCLIC DI-GMP PHOSPHODIESTERASE PA4108-RELATED"/>
    <property type="match status" value="1"/>
</dbReference>
<dbReference type="InterPro" id="IPR003607">
    <property type="entry name" value="HD/PDEase_dom"/>
</dbReference>
<proteinExistence type="predicted"/>
<protein>
    <submittedName>
        <fullName evidence="2">HD-GYP domain-containing protein</fullName>
        <ecNumber evidence="2">3.1.4.-</ecNumber>
    </submittedName>
</protein>
<dbReference type="GO" id="GO:0016787">
    <property type="term" value="F:hydrolase activity"/>
    <property type="evidence" value="ECO:0007669"/>
    <property type="project" value="UniProtKB-KW"/>
</dbReference>
<keyword evidence="3" id="KW-1185">Reference proteome</keyword>